<sequence>MAALPRLQPLLLASITLQLFFYVGLTFVGLDLCYSSSSIKELEYNYTGHPSTRNCSYVLTNFYQNNWWYGVCCDNAQLSGLPSTLYHPVNGLIPCTTCLSRTLQRHHQQPLQ</sequence>
<comment type="caution">
    <text evidence="1">The sequence shown here is derived from an EMBL/GenBank/DDBJ whole genome shotgun (WGS) entry which is preliminary data.</text>
</comment>
<reference evidence="1 2" key="1">
    <citation type="submission" date="2023-05" db="EMBL/GenBank/DDBJ databases">
        <title>B98-5 Cell Line De Novo Hybrid Assembly: An Optical Mapping Approach.</title>
        <authorList>
            <person name="Kananen K."/>
            <person name="Auerbach J.A."/>
            <person name="Kautto E."/>
            <person name="Blachly J.S."/>
        </authorList>
    </citation>
    <scope>NUCLEOTIDE SEQUENCE [LARGE SCALE GENOMIC DNA]</scope>
    <source>
        <strain evidence="1">B95-8</strain>
        <tissue evidence="1">Cell line</tissue>
    </source>
</reference>
<proteinExistence type="predicted"/>
<protein>
    <submittedName>
        <fullName evidence="1">Uncharacterized protein</fullName>
    </submittedName>
</protein>
<dbReference type="EMBL" id="JASSZA010000023">
    <property type="protein sequence ID" value="KAK2083738.1"/>
    <property type="molecule type" value="Genomic_DNA"/>
</dbReference>
<evidence type="ECO:0000313" key="2">
    <source>
        <dbReference type="Proteomes" id="UP001266305"/>
    </source>
</evidence>
<organism evidence="1 2">
    <name type="scientific">Saguinus oedipus</name>
    <name type="common">Cotton-top tamarin</name>
    <name type="synonym">Oedipomidas oedipus</name>
    <dbReference type="NCBI Taxonomy" id="9490"/>
    <lineage>
        <taxon>Eukaryota</taxon>
        <taxon>Metazoa</taxon>
        <taxon>Chordata</taxon>
        <taxon>Craniata</taxon>
        <taxon>Vertebrata</taxon>
        <taxon>Euteleostomi</taxon>
        <taxon>Mammalia</taxon>
        <taxon>Eutheria</taxon>
        <taxon>Euarchontoglires</taxon>
        <taxon>Primates</taxon>
        <taxon>Haplorrhini</taxon>
        <taxon>Platyrrhini</taxon>
        <taxon>Cebidae</taxon>
        <taxon>Callitrichinae</taxon>
        <taxon>Saguinus</taxon>
    </lineage>
</organism>
<dbReference type="Proteomes" id="UP001266305">
    <property type="component" value="Unassembled WGS sequence"/>
</dbReference>
<name>A0ABQ9TH29_SAGOE</name>
<gene>
    <name evidence="1" type="ORF">P7K49_038974</name>
</gene>
<evidence type="ECO:0000313" key="1">
    <source>
        <dbReference type="EMBL" id="KAK2083738.1"/>
    </source>
</evidence>
<keyword evidence="2" id="KW-1185">Reference proteome</keyword>
<accession>A0ABQ9TH29</accession>